<gene>
    <name evidence="1" type="ORF">MGWOODY_Tha48</name>
</gene>
<dbReference type="AlphaFoldDB" id="A0A161KBU9"/>
<sequence>MANTNATIILRTSNLPMRYLVSLVIITDVTNMSATKPLPSGL</sequence>
<evidence type="ECO:0000313" key="1">
    <source>
        <dbReference type="EMBL" id="CUS40882.1"/>
    </source>
</evidence>
<reference evidence="1" key="1">
    <citation type="submission" date="2015-10" db="EMBL/GenBank/DDBJ databases">
        <authorList>
            <person name="Gilbert D.G."/>
        </authorList>
    </citation>
    <scope>NUCLEOTIDE SEQUENCE</scope>
</reference>
<proteinExistence type="predicted"/>
<protein>
    <submittedName>
        <fullName evidence="1">Uncharacterized protein</fullName>
    </submittedName>
</protein>
<name>A0A161KBU9_9ZZZZ</name>
<dbReference type="EMBL" id="CZQC01000028">
    <property type="protein sequence ID" value="CUS40882.1"/>
    <property type="molecule type" value="Genomic_DNA"/>
</dbReference>
<accession>A0A161KBU9</accession>
<organism evidence="1">
    <name type="scientific">hydrothermal vent metagenome</name>
    <dbReference type="NCBI Taxonomy" id="652676"/>
    <lineage>
        <taxon>unclassified sequences</taxon>
        <taxon>metagenomes</taxon>
        <taxon>ecological metagenomes</taxon>
    </lineage>
</organism>